<sequence length="300" mass="33024">MPDLHPFPLPLQRNGPPEGFAYDGQTISSASNSSAFRAGLETRDQLLGEQRCVVCGISLVRQCLIIPDSESNTWRDLRARGWIPASAKVNSQHEPRNGLSLCPNHQVMFNRYRFFIRYLPKASKFIFVNYAGNSVHPMSSIEIAPYHGKAIALEVGQRYTPFPSLFIIHEMRARGFHPFAPVSPFVPDDAPWQDWIVSQGAVDSASGHLRHEAPPGGRFGGGGPQLPVLPTGTNERDTVPPPGMISLGLNADVINEILTATRSLPTWKACMIEGTNWEGSAEENIQKYVSSIGVEEEPEP</sequence>
<protein>
    <recommendedName>
        <fullName evidence="1">HNH nuclease domain-containing protein</fullName>
    </recommendedName>
</protein>
<proteinExistence type="predicted"/>
<name>A0A5C3MIT7_9AGAM</name>
<feature type="domain" description="HNH nuclease" evidence="1">
    <location>
        <begin position="52"/>
        <end position="116"/>
    </location>
</feature>
<evidence type="ECO:0000313" key="3">
    <source>
        <dbReference type="Proteomes" id="UP000305948"/>
    </source>
</evidence>
<reference evidence="2 3" key="1">
    <citation type="journal article" date="2019" name="Nat. Ecol. Evol.">
        <title>Megaphylogeny resolves global patterns of mushroom evolution.</title>
        <authorList>
            <person name="Varga T."/>
            <person name="Krizsan K."/>
            <person name="Foldi C."/>
            <person name="Dima B."/>
            <person name="Sanchez-Garcia M."/>
            <person name="Sanchez-Ramirez S."/>
            <person name="Szollosi G.J."/>
            <person name="Szarkandi J.G."/>
            <person name="Papp V."/>
            <person name="Albert L."/>
            <person name="Andreopoulos W."/>
            <person name="Angelini C."/>
            <person name="Antonin V."/>
            <person name="Barry K.W."/>
            <person name="Bougher N.L."/>
            <person name="Buchanan P."/>
            <person name="Buyck B."/>
            <person name="Bense V."/>
            <person name="Catcheside P."/>
            <person name="Chovatia M."/>
            <person name="Cooper J."/>
            <person name="Damon W."/>
            <person name="Desjardin D."/>
            <person name="Finy P."/>
            <person name="Geml J."/>
            <person name="Haridas S."/>
            <person name="Hughes K."/>
            <person name="Justo A."/>
            <person name="Karasinski D."/>
            <person name="Kautmanova I."/>
            <person name="Kiss B."/>
            <person name="Kocsube S."/>
            <person name="Kotiranta H."/>
            <person name="LaButti K.M."/>
            <person name="Lechner B.E."/>
            <person name="Liimatainen K."/>
            <person name="Lipzen A."/>
            <person name="Lukacs Z."/>
            <person name="Mihaltcheva S."/>
            <person name="Morgado L.N."/>
            <person name="Niskanen T."/>
            <person name="Noordeloos M.E."/>
            <person name="Ohm R.A."/>
            <person name="Ortiz-Santana B."/>
            <person name="Ovrebo C."/>
            <person name="Racz N."/>
            <person name="Riley R."/>
            <person name="Savchenko A."/>
            <person name="Shiryaev A."/>
            <person name="Soop K."/>
            <person name="Spirin V."/>
            <person name="Szebenyi C."/>
            <person name="Tomsovsky M."/>
            <person name="Tulloss R.E."/>
            <person name="Uehling J."/>
            <person name="Grigoriev I.V."/>
            <person name="Vagvolgyi C."/>
            <person name="Papp T."/>
            <person name="Martin F.M."/>
            <person name="Miettinen O."/>
            <person name="Hibbett D.S."/>
            <person name="Nagy L.G."/>
        </authorList>
    </citation>
    <scope>NUCLEOTIDE SEQUENCE [LARGE SCALE GENOMIC DNA]</scope>
    <source>
        <strain evidence="2 3">OMC1185</strain>
    </source>
</reference>
<dbReference type="Proteomes" id="UP000305948">
    <property type="component" value="Unassembled WGS sequence"/>
</dbReference>
<organism evidence="2 3">
    <name type="scientific">Heliocybe sulcata</name>
    <dbReference type="NCBI Taxonomy" id="5364"/>
    <lineage>
        <taxon>Eukaryota</taxon>
        <taxon>Fungi</taxon>
        <taxon>Dikarya</taxon>
        <taxon>Basidiomycota</taxon>
        <taxon>Agaricomycotina</taxon>
        <taxon>Agaricomycetes</taxon>
        <taxon>Gloeophyllales</taxon>
        <taxon>Gloeophyllaceae</taxon>
        <taxon>Heliocybe</taxon>
    </lineage>
</organism>
<dbReference type="EMBL" id="ML213547">
    <property type="protein sequence ID" value="TFK45322.1"/>
    <property type="molecule type" value="Genomic_DNA"/>
</dbReference>
<evidence type="ECO:0000313" key="2">
    <source>
        <dbReference type="EMBL" id="TFK45322.1"/>
    </source>
</evidence>
<dbReference type="AlphaFoldDB" id="A0A5C3MIT7"/>
<dbReference type="OrthoDB" id="2124139at2759"/>
<gene>
    <name evidence="2" type="ORF">OE88DRAFT_1229372</name>
</gene>
<evidence type="ECO:0000259" key="1">
    <source>
        <dbReference type="Pfam" id="PF13391"/>
    </source>
</evidence>
<accession>A0A5C3MIT7</accession>
<keyword evidence="3" id="KW-1185">Reference proteome</keyword>
<dbReference type="InterPro" id="IPR003615">
    <property type="entry name" value="HNH_nuc"/>
</dbReference>
<dbReference type="Pfam" id="PF13391">
    <property type="entry name" value="HNH_2"/>
    <property type="match status" value="1"/>
</dbReference>